<dbReference type="EMBL" id="JABCJR010000015">
    <property type="protein sequence ID" value="NMR70186.1"/>
    <property type="molecule type" value="Genomic_DNA"/>
</dbReference>
<dbReference type="GeneID" id="77305411"/>
<name>A0AAJ3SDQ3_9VIBR</name>
<reference evidence="2 5" key="1">
    <citation type="submission" date="2016-06" db="EMBL/GenBank/DDBJ databases">
        <title>Adaptive Radiation by Waves of Gene Transfer Leads to Fine-Scale Resource Partitioning in Marine Microbes.</title>
        <authorList>
            <person name="Hehemann J.-H."/>
            <person name="Arevalo P."/>
            <person name="Datta M.S."/>
            <person name="Yu X."/>
            <person name="Corzett C."/>
            <person name="Henschel A."/>
            <person name="Preheim S.P."/>
            <person name="Timberlake S."/>
            <person name="Alm E.J."/>
            <person name="Polz M.F."/>
        </authorList>
    </citation>
    <scope>NUCLEOTIDE SEQUENCE [LARGE SCALE GENOMIC DNA]</scope>
    <source>
        <strain evidence="2 5">FF50</strain>
    </source>
</reference>
<dbReference type="GO" id="GO:0019534">
    <property type="term" value="F:toxin transmembrane transporter activity"/>
    <property type="evidence" value="ECO:0007669"/>
    <property type="project" value="InterPro"/>
</dbReference>
<dbReference type="GO" id="GO:0043213">
    <property type="term" value="P:bacteriocin transport"/>
    <property type="evidence" value="ECO:0007669"/>
    <property type="project" value="InterPro"/>
</dbReference>
<dbReference type="Proteomes" id="UP000590068">
    <property type="component" value="Unassembled WGS sequence"/>
</dbReference>
<feature type="region of interest" description="Disordered" evidence="1">
    <location>
        <begin position="66"/>
        <end position="215"/>
    </location>
</feature>
<reference evidence="3 7" key="5">
    <citation type="submission" date="2020-04" db="EMBL/GenBank/DDBJ databases">
        <title>WGS-Seq of Vibrio isolated by the O'Toole Lab.</title>
        <authorList>
            <person name="Mckone K.P."/>
            <person name="Whitaker R."/>
            <person name="Sevigney J.L."/>
            <person name="Herring J.B."/>
            <person name="O'Toole G."/>
        </authorList>
    </citation>
    <scope>NUCLEOTIDE SEQUENCE [LARGE SCALE GENOMIC DNA]</scope>
    <source>
        <strain evidence="3 7">BS_02</strain>
    </source>
</reference>
<evidence type="ECO:0000313" key="4">
    <source>
        <dbReference type="EMBL" id="PMP07344.1"/>
    </source>
</evidence>
<dbReference type="Proteomes" id="UP000235611">
    <property type="component" value="Unassembled WGS sequence"/>
</dbReference>
<dbReference type="InterPro" id="IPR014161">
    <property type="entry name" value="Tol-Pal_TolA"/>
</dbReference>
<reference evidence="4" key="3">
    <citation type="submission" date="2016-07" db="EMBL/GenBank/DDBJ databases">
        <authorList>
            <person name="Kauffman K."/>
            <person name="Arevalo P."/>
            <person name="Polz M.F."/>
        </authorList>
    </citation>
    <scope>NUCLEOTIDE SEQUENCE</scope>
    <source>
        <strain evidence="4">10N.222.49.A5</strain>
    </source>
</reference>
<evidence type="ECO:0000313" key="3">
    <source>
        <dbReference type="EMBL" id="NMR70186.1"/>
    </source>
</evidence>
<proteinExistence type="predicted"/>
<dbReference type="Pfam" id="PF06519">
    <property type="entry name" value="TolA"/>
    <property type="match status" value="1"/>
</dbReference>
<dbReference type="RefSeq" id="WP_017027637.1">
    <property type="nucleotide sequence ID" value="NZ_AP024864.1"/>
</dbReference>
<sequence length="343" mass="38680">MKQDKKFTRSLIISAAVHLLLVIALIWGTNFNMSKPEPTPNMVEAVVIDPNAIQKQAQQIRQQREAASKAEQERIRKLKEQSKQLEKNRKAEEERIRRLAQEKAESEKKTREAEKQRQLKEKQRKEEEQRTKVAEAERKKKEQATKKAEAERVAKVKAAAEASKKAAKAEADRVAKEKAAKEATEKARKAEQEKLAQEKAAKEAAEKAKKEQARLAQLERERKEQEAALSDIFSGLEAEQQTNSTARSRAITDEVTRMGEIYKQMIQRELLLDDSFRGKECRVNLRLLNTGSNFIVSDLRTLSGDSGLCRAAQVAVSKVGSFPLPSDKAAIDKLKSINLTVAP</sequence>
<dbReference type="EMBL" id="MDBO01000108">
    <property type="protein sequence ID" value="PMP07344.1"/>
    <property type="molecule type" value="Genomic_DNA"/>
</dbReference>
<dbReference type="Gene3D" id="3.30.1150.10">
    <property type="match status" value="1"/>
</dbReference>
<reference evidence="6" key="2">
    <citation type="submission" date="2016-07" db="EMBL/GenBank/DDBJ databases">
        <title>Nontailed viruses are major unrecognized killers of bacteria in the ocean.</title>
        <authorList>
            <person name="Kauffman K."/>
            <person name="Hussain F."/>
            <person name="Yang J."/>
            <person name="Arevalo P."/>
            <person name="Brown J."/>
            <person name="Cutler M."/>
            <person name="Kelly L."/>
            <person name="Polz M.F."/>
        </authorList>
    </citation>
    <scope>NUCLEOTIDE SEQUENCE [LARGE SCALE GENOMIC DNA]</scope>
    <source>
        <strain evidence="6">10N.222.49.A5</strain>
    </source>
</reference>
<evidence type="ECO:0000256" key="1">
    <source>
        <dbReference type="SAM" id="MobiDB-lite"/>
    </source>
</evidence>
<dbReference type="Proteomes" id="UP000092018">
    <property type="component" value="Chromosome 1"/>
</dbReference>
<evidence type="ECO:0000313" key="6">
    <source>
        <dbReference type="Proteomes" id="UP000235611"/>
    </source>
</evidence>
<dbReference type="AlphaFoldDB" id="A0AAJ3SDQ3"/>
<dbReference type="NCBIfam" id="TIGR02794">
    <property type="entry name" value="tolA_full"/>
    <property type="match status" value="1"/>
</dbReference>
<dbReference type="EMBL" id="CP016177">
    <property type="protein sequence ID" value="ANO33160.1"/>
    <property type="molecule type" value="Genomic_DNA"/>
</dbReference>
<reference evidence="4" key="4">
    <citation type="journal article" date="2018" name="Nature">
        <title>A major lineage of non-tailed dsDNA viruses as unrecognized killers of marine bacteria.</title>
        <authorList>
            <person name="Kauffman K.M."/>
            <person name="Hussain F.A."/>
            <person name="Yang J."/>
            <person name="Arevalo P."/>
            <person name="Brown J.M."/>
            <person name="Chang W.K."/>
            <person name="VanInsberghe D."/>
            <person name="Elsherbini J."/>
            <person name="Sharma R.S."/>
            <person name="Cutler M.B."/>
            <person name="Kelly L."/>
            <person name="Polz M.F."/>
        </authorList>
    </citation>
    <scope>NUCLEOTIDE SEQUENCE</scope>
    <source>
        <strain evidence="4">10N.222.49.A5</strain>
    </source>
</reference>
<evidence type="ECO:0000313" key="2">
    <source>
        <dbReference type="EMBL" id="ANO33160.1"/>
    </source>
</evidence>
<evidence type="ECO:0000313" key="7">
    <source>
        <dbReference type="Proteomes" id="UP000590068"/>
    </source>
</evidence>
<evidence type="ECO:0000313" key="5">
    <source>
        <dbReference type="Proteomes" id="UP000092018"/>
    </source>
</evidence>
<dbReference type="SUPFAM" id="SSF74653">
    <property type="entry name" value="TolA/TonB C-terminal domain"/>
    <property type="match status" value="1"/>
</dbReference>
<organism evidence="4 6">
    <name type="scientific">Vibrio breoganii</name>
    <dbReference type="NCBI Taxonomy" id="553239"/>
    <lineage>
        <taxon>Bacteria</taxon>
        <taxon>Pseudomonadati</taxon>
        <taxon>Pseudomonadota</taxon>
        <taxon>Gammaproteobacteria</taxon>
        <taxon>Vibrionales</taxon>
        <taxon>Vibrionaceae</taxon>
        <taxon>Vibrio</taxon>
    </lineage>
</organism>
<protein>
    <submittedName>
        <fullName evidence="3 4">Protein TolA</fullName>
    </submittedName>
</protein>
<feature type="compositionally biased region" description="Basic and acidic residues" evidence="1">
    <location>
        <begin position="162"/>
        <end position="215"/>
    </location>
</feature>
<dbReference type="GO" id="GO:0016020">
    <property type="term" value="C:membrane"/>
    <property type="evidence" value="ECO:0007669"/>
    <property type="project" value="InterPro"/>
</dbReference>
<keyword evidence="7" id="KW-1185">Reference proteome</keyword>
<dbReference type="KEGG" id="vbr:A6E01_08035"/>
<gene>
    <name evidence="3" type="primary">tolA</name>
    <name evidence="2" type="ORF">A6E01_08035</name>
    <name evidence="4" type="ORF">BCS93_16235</name>
    <name evidence="3" type="ORF">HJ568_09400</name>
</gene>
<feature type="compositionally biased region" description="Basic and acidic residues" evidence="1">
    <location>
        <begin position="66"/>
        <end position="154"/>
    </location>
</feature>
<accession>A0AAJ3SDQ3</accession>